<evidence type="ECO:0000313" key="2">
    <source>
        <dbReference type="Proteomes" id="UP000838686"/>
    </source>
</evidence>
<dbReference type="EMBL" id="CAKMMF010000044">
    <property type="protein sequence ID" value="CAH1223899.1"/>
    <property type="molecule type" value="Genomic_DNA"/>
</dbReference>
<reference evidence="1" key="1">
    <citation type="submission" date="2022-01" db="EMBL/GenBank/DDBJ databases">
        <authorList>
            <person name="Criscuolo A."/>
        </authorList>
    </citation>
    <scope>NUCLEOTIDE SEQUENCE</scope>
    <source>
        <strain evidence="1">CIP111893</strain>
    </source>
</reference>
<organism evidence="1 2">
    <name type="scientific">Paenibacillus plantiphilus</name>
    <dbReference type="NCBI Taxonomy" id="2905650"/>
    <lineage>
        <taxon>Bacteria</taxon>
        <taxon>Bacillati</taxon>
        <taxon>Bacillota</taxon>
        <taxon>Bacilli</taxon>
        <taxon>Bacillales</taxon>
        <taxon>Paenibacillaceae</taxon>
        <taxon>Paenibacillus</taxon>
    </lineage>
</organism>
<protein>
    <submittedName>
        <fullName evidence="1">Uncharacterized protein</fullName>
    </submittedName>
</protein>
<evidence type="ECO:0000313" key="1">
    <source>
        <dbReference type="EMBL" id="CAH1223899.1"/>
    </source>
</evidence>
<proteinExistence type="predicted"/>
<comment type="caution">
    <text evidence="1">The sequence shown here is derived from an EMBL/GenBank/DDBJ whole genome shotgun (WGS) entry which is preliminary data.</text>
</comment>
<gene>
    <name evidence="1" type="ORF">PAECIP111893_05045</name>
</gene>
<name>A0ABM9CVW9_9BACL</name>
<dbReference type="Proteomes" id="UP000838686">
    <property type="component" value="Unassembled WGS sequence"/>
</dbReference>
<keyword evidence="2" id="KW-1185">Reference proteome</keyword>
<sequence length="90" mass="9842">MAIMRSLQKRAQPIRTGRIRRNVRYAVRAAETSPRNQIGIIAGKCVQVDLANIAHGLIHVKQMTVNSGAVCAGELLFVDVLILTAFDNAE</sequence>
<accession>A0ABM9CVW9</accession>